<dbReference type="NCBIfam" id="TIGR00125">
    <property type="entry name" value="cyt_tran_rel"/>
    <property type="match status" value="1"/>
</dbReference>
<evidence type="ECO:0000256" key="10">
    <source>
        <dbReference type="HAMAP-Rule" id="MF_00244"/>
    </source>
</evidence>
<evidence type="ECO:0000256" key="3">
    <source>
        <dbReference type="ARBA" id="ARBA00022642"/>
    </source>
</evidence>
<organism evidence="12 13">
    <name type="scientific">Tychonema bourrellyi FEM_GT703</name>
    <dbReference type="NCBI Taxonomy" id="2040638"/>
    <lineage>
        <taxon>Bacteria</taxon>
        <taxon>Bacillati</taxon>
        <taxon>Cyanobacteriota</taxon>
        <taxon>Cyanophyceae</taxon>
        <taxon>Oscillatoriophycideae</taxon>
        <taxon>Oscillatoriales</taxon>
        <taxon>Microcoleaceae</taxon>
        <taxon>Tychonema</taxon>
    </lineage>
</organism>
<dbReference type="GO" id="GO:0005524">
    <property type="term" value="F:ATP binding"/>
    <property type="evidence" value="ECO:0007669"/>
    <property type="project" value="UniProtKB-KW"/>
</dbReference>
<dbReference type="EC" id="2.7.7.18" evidence="10"/>
<comment type="function">
    <text evidence="1 10">Catalyzes the reversible adenylation of nicotinate mononucleotide (NaMN) to nicotinic acid adenine dinucleotide (NaAD).</text>
</comment>
<gene>
    <name evidence="10 12" type="primary">nadD</name>
    <name evidence="12" type="ORF">CP500_019015</name>
</gene>
<dbReference type="GO" id="GO:0009435">
    <property type="term" value="P:NAD+ biosynthetic process"/>
    <property type="evidence" value="ECO:0007669"/>
    <property type="project" value="UniProtKB-UniRule"/>
</dbReference>
<protein>
    <recommendedName>
        <fullName evidence="10">Probable nicotinate-nucleotide adenylyltransferase</fullName>
        <ecNumber evidence="10">2.7.7.18</ecNumber>
    </recommendedName>
    <alternativeName>
        <fullName evidence="10">Deamido-NAD(+) diphosphorylase</fullName>
    </alternativeName>
    <alternativeName>
        <fullName evidence="10">Deamido-NAD(+) pyrophosphorylase</fullName>
    </alternativeName>
    <alternativeName>
        <fullName evidence="10">Nicotinate mononucleotide adenylyltransferase</fullName>
        <shortName evidence="10">NaMN adenylyltransferase</shortName>
    </alternativeName>
</protein>
<dbReference type="Pfam" id="PF01467">
    <property type="entry name" value="CTP_transf_like"/>
    <property type="match status" value="1"/>
</dbReference>
<sequence>MQKVAILGGTFDPVHYGHLLMAQIAVGQVAIDRVVWAVDRTPPHKSHSVLASFEQRREMVALATAGRPDFGLLPLDTNLSATGAIDSLLYLQNLYPEAQLYWIIGADAFQTLAKWPRCREIGGLCEWLVAGRETAGVDVGLMGRSIDSAGDDDMLVRTQTVCSVVATQMAVRGVQIRWQVLAMPAIEVSSSLIRCYYNEGRAIGHLVPKAIETYIMTHQLY</sequence>
<evidence type="ECO:0000256" key="2">
    <source>
        <dbReference type="ARBA" id="ARBA00005019"/>
    </source>
</evidence>
<dbReference type="InterPro" id="IPR014729">
    <property type="entry name" value="Rossmann-like_a/b/a_fold"/>
</dbReference>
<reference evidence="12" key="1">
    <citation type="submission" date="2017-10" db="EMBL/GenBank/DDBJ databases">
        <title>Draft genome sequence of the planktic cyanobacteria Tychonema bourrellyi isolated from alpine lentic freshwater.</title>
        <authorList>
            <person name="Tett A."/>
            <person name="Armanini F."/>
            <person name="Asnicar F."/>
            <person name="Boscaini A."/>
            <person name="Pasolli E."/>
            <person name="Zolfo M."/>
            <person name="Donati C."/>
            <person name="Salmaso N."/>
            <person name="Segata N."/>
        </authorList>
    </citation>
    <scope>NUCLEOTIDE SEQUENCE</scope>
    <source>
        <strain evidence="12">FEM_GT703</strain>
    </source>
</reference>
<dbReference type="InterPro" id="IPR004821">
    <property type="entry name" value="Cyt_trans-like"/>
</dbReference>
<keyword evidence="6 10" id="KW-0547">Nucleotide-binding</keyword>
<keyword evidence="7 10" id="KW-0067">ATP-binding</keyword>
<dbReference type="InterPro" id="IPR005248">
    <property type="entry name" value="NadD/NMNAT"/>
</dbReference>
<evidence type="ECO:0000256" key="8">
    <source>
        <dbReference type="ARBA" id="ARBA00023027"/>
    </source>
</evidence>
<evidence type="ECO:0000313" key="13">
    <source>
        <dbReference type="Proteomes" id="UP000226442"/>
    </source>
</evidence>
<dbReference type="OrthoDB" id="5295945at2"/>
<evidence type="ECO:0000256" key="9">
    <source>
        <dbReference type="ARBA" id="ARBA00048721"/>
    </source>
</evidence>
<dbReference type="SUPFAM" id="SSF52374">
    <property type="entry name" value="Nucleotidylyl transferase"/>
    <property type="match status" value="1"/>
</dbReference>
<dbReference type="RefSeq" id="WP_096828097.1">
    <property type="nucleotide sequence ID" value="NZ_NXIB02000142.1"/>
</dbReference>
<evidence type="ECO:0000259" key="11">
    <source>
        <dbReference type="Pfam" id="PF01467"/>
    </source>
</evidence>
<dbReference type="EMBL" id="NXIB02000142">
    <property type="protein sequence ID" value="PHX53909.1"/>
    <property type="molecule type" value="Genomic_DNA"/>
</dbReference>
<comment type="pathway">
    <text evidence="2 10">Cofactor biosynthesis; NAD(+) biosynthesis; deamido-NAD(+) from nicotinate D-ribonucleotide: step 1/1.</text>
</comment>
<dbReference type="PANTHER" id="PTHR39321">
    <property type="entry name" value="NICOTINATE-NUCLEOTIDE ADENYLYLTRANSFERASE-RELATED"/>
    <property type="match status" value="1"/>
</dbReference>
<evidence type="ECO:0000313" key="12">
    <source>
        <dbReference type="EMBL" id="PHX53909.1"/>
    </source>
</evidence>
<dbReference type="Proteomes" id="UP000226442">
    <property type="component" value="Unassembled WGS sequence"/>
</dbReference>
<dbReference type="Gene3D" id="3.40.50.620">
    <property type="entry name" value="HUPs"/>
    <property type="match status" value="1"/>
</dbReference>
<name>A0A2G4EWK9_9CYAN</name>
<evidence type="ECO:0000256" key="1">
    <source>
        <dbReference type="ARBA" id="ARBA00002324"/>
    </source>
</evidence>
<evidence type="ECO:0000256" key="5">
    <source>
        <dbReference type="ARBA" id="ARBA00022695"/>
    </source>
</evidence>
<dbReference type="NCBIfam" id="TIGR00482">
    <property type="entry name" value="nicotinate (nicotinamide) nucleotide adenylyltransferase"/>
    <property type="match status" value="1"/>
</dbReference>
<accession>A0A2G4EWK9</accession>
<dbReference type="PANTHER" id="PTHR39321:SF3">
    <property type="entry name" value="PHOSPHOPANTETHEINE ADENYLYLTRANSFERASE"/>
    <property type="match status" value="1"/>
</dbReference>
<feature type="domain" description="Cytidyltransferase-like" evidence="11">
    <location>
        <begin position="6"/>
        <end position="194"/>
    </location>
</feature>
<evidence type="ECO:0000256" key="6">
    <source>
        <dbReference type="ARBA" id="ARBA00022741"/>
    </source>
</evidence>
<dbReference type="GO" id="GO:0004515">
    <property type="term" value="F:nicotinate-nucleotide adenylyltransferase activity"/>
    <property type="evidence" value="ECO:0007669"/>
    <property type="project" value="UniProtKB-UniRule"/>
</dbReference>
<proteinExistence type="inferred from homology"/>
<comment type="similarity">
    <text evidence="10">Belongs to the NadD family.</text>
</comment>
<comment type="catalytic activity">
    <reaction evidence="9 10">
        <text>nicotinate beta-D-ribonucleotide + ATP + H(+) = deamido-NAD(+) + diphosphate</text>
        <dbReference type="Rhea" id="RHEA:22860"/>
        <dbReference type="ChEBI" id="CHEBI:15378"/>
        <dbReference type="ChEBI" id="CHEBI:30616"/>
        <dbReference type="ChEBI" id="CHEBI:33019"/>
        <dbReference type="ChEBI" id="CHEBI:57502"/>
        <dbReference type="ChEBI" id="CHEBI:58437"/>
        <dbReference type="EC" id="2.7.7.18"/>
    </reaction>
</comment>
<dbReference type="CDD" id="cd02165">
    <property type="entry name" value="NMNAT"/>
    <property type="match status" value="1"/>
</dbReference>
<keyword evidence="13" id="KW-1185">Reference proteome</keyword>
<keyword evidence="5 10" id="KW-0548">Nucleotidyltransferase</keyword>
<keyword evidence="4 10" id="KW-0808">Transferase</keyword>
<evidence type="ECO:0000256" key="4">
    <source>
        <dbReference type="ARBA" id="ARBA00022679"/>
    </source>
</evidence>
<evidence type="ECO:0000256" key="7">
    <source>
        <dbReference type="ARBA" id="ARBA00022840"/>
    </source>
</evidence>
<keyword evidence="3 10" id="KW-0662">Pyridine nucleotide biosynthesis</keyword>
<comment type="caution">
    <text evidence="12">The sequence shown here is derived from an EMBL/GenBank/DDBJ whole genome shotgun (WGS) entry which is preliminary data.</text>
</comment>
<dbReference type="UniPathway" id="UPA00253">
    <property type="reaction ID" value="UER00332"/>
</dbReference>
<keyword evidence="8 10" id="KW-0520">NAD</keyword>
<dbReference type="AlphaFoldDB" id="A0A2G4EWK9"/>
<dbReference type="HAMAP" id="MF_00244">
    <property type="entry name" value="NaMN_adenylyltr"/>
    <property type="match status" value="1"/>
</dbReference>